<sequence length="57" mass="6902">MNRLEEARKAFLKVRNILTEKHEDFALAKAYKKPWKWYREHTTEEAINILRTEAKAN</sequence>
<organism evidence="1">
    <name type="scientific">virus sp. ctCsQ3</name>
    <dbReference type="NCBI Taxonomy" id="2826794"/>
    <lineage>
        <taxon>Viruses</taxon>
    </lineage>
</organism>
<evidence type="ECO:0000313" key="1">
    <source>
        <dbReference type="EMBL" id="DAE26880.1"/>
    </source>
</evidence>
<name>A0A8S5R662_9VIRU</name>
<proteinExistence type="predicted"/>
<reference evidence="1" key="1">
    <citation type="journal article" date="2021" name="Proc. Natl. Acad. Sci. U.S.A.">
        <title>A Catalog of Tens of Thousands of Viruses from Human Metagenomes Reveals Hidden Associations with Chronic Diseases.</title>
        <authorList>
            <person name="Tisza M.J."/>
            <person name="Buck C.B."/>
        </authorList>
    </citation>
    <scope>NUCLEOTIDE SEQUENCE</scope>
    <source>
        <strain evidence="1">CtCsQ3</strain>
    </source>
</reference>
<accession>A0A8S5R662</accession>
<dbReference type="EMBL" id="BK015823">
    <property type="protein sequence ID" value="DAE26880.1"/>
    <property type="molecule type" value="Genomic_DNA"/>
</dbReference>
<protein>
    <submittedName>
        <fullName evidence="1">Uncharacterized protein</fullName>
    </submittedName>
</protein>